<evidence type="ECO:0000256" key="4">
    <source>
        <dbReference type="SAM" id="Phobius"/>
    </source>
</evidence>
<dbReference type="SUPFAM" id="SSF47473">
    <property type="entry name" value="EF-hand"/>
    <property type="match status" value="1"/>
</dbReference>
<evidence type="ECO:0000256" key="1">
    <source>
        <dbReference type="ARBA" id="ARBA00022723"/>
    </source>
</evidence>
<dbReference type="InterPro" id="IPR039647">
    <property type="entry name" value="EF_hand_pair_protein_CML-like"/>
</dbReference>
<name>A0A5B6Z019_DAVIN</name>
<dbReference type="EMBL" id="GHES01006034">
    <property type="protein sequence ID" value="MPA36593.1"/>
    <property type="molecule type" value="Transcribed_RNA"/>
</dbReference>
<protein>
    <submittedName>
        <fullName evidence="6">Putative calcium-binding protein CML45</fullName>
    </submittedName>
</protein>
<dbReference type="Pfam" id="PF13499">
    <property type="entry name" value="EF-hand_7"/>
    <property type="match status" value="1"/>
</dbReference>
<dbReference type="PRINTS" id="PR01697">
    <property type="entry name" value="PARVALBUMIN"/>
</dbReference>
<dbReference type="SMART" id="SM00054">
    <property type="entry name" value="EFh"/>
    <property type="match status" value="2"/>
</dbReference>
<evidence type="ECO:0000256" key="3">
    <source>
        <dbReference type="ARBA" id="ARBA00022837"/>
    </source>
</evidence>
<reference evidence="6" key="1">
    <citation type="submission" date="2019-08" db="EMBL/GenBank/DDBJ databases">
        <title>Reference gene set and small RNA set construction with multiple tissues from Davidia involucrata Baill.</title>
        <authorList>
            <person name="Yang H."/>
            <person name="Zhou C."/>
            <person name="Li G."/>
            <person name="Wang J."/>
            <person name="Gao P."/>
            <person name="Wang M."/>
            <person name="Wang R."/>
            <person name="Zhao Y."/>
        </authorList>
    </citation>
    <scope>NUCLEOTIDE SEQUENCE</scope>
    <source>
        <tissue evidence="6">Mixed with DoveR01_LX</tissue>
    </source>
</reference>
<feature type="domain" description="EF-hand" evidence="5">
    <location>
        <begin position="135"/>
        <end position="170"/>
    </location>
</feature>
<dbReference type="InterPro" id="IPR002048">
    <property type="entry name" value="EF_hand_dom"/>
</dbReference>
<organism evidence="6">
    <name type="scientific">Davidia involucrata</name>
    <name type="common">Dove tree</name>
    <dbReference type="NCBI Taxonomy" id="16924"/>
    <lineage>
        <taxon>Eukaryota</taxon>
        <taxon>Viridiplantae</taxon>
        <taxon>Streptophyta</taxon>
        <taxon>Embryophyta</taxon>
        <taxon>Tracheophyta</taxon>
        <taxon>Spermatophyta</taxon>
        <taxon>Magnoliopsida</taxon>
        <taxon>eudicotyledons</taxon>
        <taxon>Gunneridae</taxon>
        <taxon>Pentapetalae</taxon>
        <taxon>asterids</taxon>
        <taxon>Cornales</taxon>
        <taxon>Nyssaceae</taxon>
        <taxon>Davidia</taxon>
    </lineage>
</organism>
<keyword evidence="4" id="KW-0812">Transmembrane</keyword>
<keyword evidence="4" id="KW-1133">Transmembrane helix</keyword>
<keyword evidence="3" id="KW-0106">Calcium</keyword>
<dbReference type="AlphaFoldDB" id="A0A5B6Z019"/>
<dbReference type="FunFam" id="1.10.238.10:FF:000302">
    <property type="entry name" value="Probable calcium-binding protein CML46"/>
    <property type="match status" value="1"/>
</dbReference>
<dbReference type="InterPro" id="IPR011992">
    <property type="entry name" value="EF-hand-dom_pair"/>
</dbReference>
<keyword evidence="2" id="KW-0677">Repeat</keyword>
<evidence type="ECO:0000313" key="6">
    <source>
        <dbReference type="EMBL" id="MPA36593.1"/>
    </source>
</evidence>
<evidence type="ECO:0000256" key="2">
    <source>
        <dbReference type="ARBA" id="ARBA00022737"/>
    </source>
</evidence>
<dbReference type="Gene3D" id="1.10.238.10">
    <property type="entry name" value="EF-hand"/>
    <property type="match status" value="1"/>
</dbReference>
<feature type="domain" description="EF-hand" evidence="5">
    <location>
        <begin position="173"/>
        <end position="207"/>
    </location>
</feature>
<dbReference type="PROSITE" id="PS00018">
    <property type="entry name" value="EF_HAND_1"/>
    <property type="match status" value="2"/>
</dbReference>
<feature type="transmembrane region" description="Helical" evidence="4">
    <location>
        <begin position="19"/>
        <end position="38"/>
    </location>
</feature>
<keyword evidence="4" id="KW-0472">Membrane</keyword>
<dbReference type="GO" id="GO:0005509">
    <property type="term" value="F:calcium ion binding"/>
    <property type="evidence" value="ECO:0007669"/>
    <property type="project" value="InterPro"/>
</dbReference>
<keyword evidence="1" id="KW-0479">Metal-binding</keyword>
<dbReference type="PROSITE" id="PS50222">
    <property type="entry name" value="EF_HAND_2"/>
    <property type="match status" value="2"/>
</dbReference>
<proteinExistence type="predicted"/>
<evidence type="ECO:0000259" key="5">
    <source>
        <dbReference type="PROSITE" id="PS50222"/>
    </source>
</evidence>
<accession>A0A5B6Z019</accession>
<dbReference type="PANTHER" id="PTHR10891">
    <property type="entry name" value="EF-HAND CALCIUM-BINDING DOMAIN CONTAINING PROTEIN"/>
    <property type="match status" value="1"/>
</dbReference>
<dbReference type="CDD" id="cd00051">
    <property type="entry name" value="EFh"/>
    <property type="match status" value="1"/>
</dbReference>
<gene>
    <name evidence="6" type="ORF">Din_006034</name>
</gene>
<sequence>MCFGNLNQLIPIEITSLNIPLSMSIIIMVLGYVELLLLRTVIDWVVERICMFPIESRLVLLHNLIALQGGKKKQDFQLPDQKQSSFKEKTDDGNLCREDVEMVMERLGIVCHSEGEKLQERLGSSDLSQLFEEEPSLDEVKEAFDVFDENRDGFVDARELQRVLRVLGFKEGLEMDKCRRMIGSFDENGDGKIDFNEFLKFMENSFC</sequence>
<dbReference type="InterPro" id="IPR018247">
    <property type="entry name" value="EF_Hand_1_Ca_BS"/>
</dbReference>